<keyword evidence="1" id="KW-0812">Transmembrane</keyword>
<reference evidence="3" key="1">
    <citation type="submission" date="2016-05" db="EMBL/GenBank/DDBJ databases">
        <authorList>
            <person name="Naeem Raeece"/>
        </authorList>
    </citation>
    <scope>NUCLEOTIDE SEQUENCE [LARGE SCALE GENOMIC DNA]</scope>
</reference>
<proteinExistence type="predicted"/>
<dbReference type="EMBL" id="FLQU01001465">
    <property type="protein sequence ID" value="SBS93124.1"/>
    <property type="molecule type" value="Genomic_DNA"/>
</dbReference>
<protein>
    <submittedName>
        <fullName evidence="2">PIR Superfamily Protein</fullName>
    </submittedName>
</protein>
<organism evidence="2 3">
    <name type="scientific">Plasmodium ovale curtisi</name>
    <dbReference type="NCBI Taxonomy" id="864141"/>
    <lineage>
        <taxon>Eukaryota</taxon>
        <taxon>Sar</taxon>
        <taxon>Alveolata</taxon>
        <taxon>Apicomplexa</taxon>
        <taxon>Aconoidasida</taxon>
        <taxon>Haemosporida</taxon>
        <taxon>Plasmodiidae</taxon>
        <taxon>Plasmodium</taxon>
        <taxon>Plasmodium (Plasmodium)</taxon>
    </lineage>
</organism>
<keyword evidence="1" id="KW-0472">Membrane</keyword>
<evidence type="ECO:0000256" key="1">
    <source>
        <dbReference type="SAM" id="Phobius"/>
    </source>
</evidence>
<dbReference type="AlphaFoldDB" id="A0A1A8WLQ0"/>
<accession>A0A1A8WLQ0</accession>
<keyword evidence="1" id="KW-1133">Transmembrane helix</keyword>
<dbReference type="Proteomes" id="UP000078560">
    <property type="component" value="Unassembled WGS sequence"/>
</dbReference>
<dbReference type="VEuPathDB" id="PlasmoDB:PocGH01_00155500"/>
<dbReference type="Pfam" id="PF05795">
    <property type="entry name" value="Plasmodium_Vir"/>
    <property type="match status" value="1"/>
</dbReference>
<evidence type="ECO:0000313" key="3">
    <source>
        <dbReference type="Proteomes" id="UP000078560"/>
    </source>
</evidence>
<sequence>MATSDTNNCELSSDKYYSMLDVVTAEKNSDENLPNMCYSLKEFSWKLEANLKQLKEENKYTDLKKHCTYLNLWLQDHVINTVESKNTIICIASLYSVWSNISNTLQDSTKEECVINFPQVGTIYLRKLKKMYDYINNFEDLKNVFNTKENCKQKYCKDIADVINIHNEFQHVCTGRNEVRCPKYWKDFEKNYSIASEIETKCKGIYDELGLYKVKMYFGEQGIEEYIEQYESEYTFSFFEKLIGYSIKYYLSKTIHYSKYIVLPIILILLFYFFMKKLSFFGSKISPRVDGMRKMWINVQGVTNPATLLNPMKPPGGGNKIGLPYMPK</sequence>
<dbReference type="InterPro" id="IPR008780">
    <property type="entry name" value="Plasmodium_Vir"/>
</dbReference>
<feature type="transmembrane region" description="Helical" evidence="1">
    <location>
        <begin position="257"/>
        <end position="275"/>
    </location>
</feature>
<evidence type="ECO:0000313" key="2">
    <source>
        <dbReference type="EMBL" id="SBS93124.1"/>
    </source>
</evidence>
<gene>
    <name evidence="2" type="ORF">POVCU2_0079170</name>
</gene>
<name>A0A1A8WLQ0_PLAOA</name>